<gene>
    <name evidence="3" type="ORF">EIY87_15445</name>
</gene>
<dbReference type="InterPro" id="IPR002901">
    <property type="entry name" value="MGlyc_endo_b_GlcNAc-like_dom"/>
</dbReference>
<dbReference type="AlphaFoldDB" id="A0A427TBC8"/>
<protein>
    <submittedName>
        <fullName evidence="3">Glucosaminidase</fullName>
    </submittedName>
</protein>
<dbReference type="GO" id="GO:0004040">
    <property type="term" value="F:amidase activity"/>
    <property type="evidence" value="ECO:0007669"/>
    <property type="project" value="InterPro"/>
</dbReference>
<dbReference type="SMART" id="SM00047">
    <property type="entry name" value="LYZ2"/>
    <property type="match status" value="1"/>
</dbReference>
<accession>A0A427TBC8</accession>
<dbReference type="PRINTS" id="PR01002">
    <property type="entry name" value="FLGFLGJ"/>
</dbReference>
<name>A0A427TBC8_9PSEU</name>
<dbReference type="Proteomes" id="UP000267081">
    <property type="component" value="Unassembled WGS sequence"/>
</dbReference>
<keyword evidence="4" id="KW-1185">Reference proteome</keyword>
<dbReference type="RefSeq" id="WP_125308389.1">
    <property type="nucleotide sequence ID" value="NZ_RSEC01000036.1"/>
</dbReference>
<dbReference type="InterPro" id="IPR051056">
    <property type="entry name" value="Glycosyl_Hydrolase_73"/>
</dbReference>
<organism evidence="3 4">
    <name type="scientific">Amycolatopsis eburnea</name>
    <dbReference type="NCBI Taxonomy" id="2267691"/>
    <lineage>
        <taxon>Bacteria</taxon>
        <taxon>Bacillati</taxon>
        <taxon>Actinomycetota</taxon>
        <taxon>Actinomycetes</taxon>
        <taxon>Pseudonocardiales</taxon>
        <taxon>Pseudonocardiaceae</taxon>
        <taxon>Amycolatopsis</taxon>
    </lineage>
</organism>
<proteinExistence type="predicted"/>
<dbReference type="Gene3D" id="1.10.530.10">
    <property type="match status" value="1"/>
</dbReference>
<evidence type="ECO:0000313" key="3">
    <source>
        <dbReference type="EMBL" id="RSD19663.1"/>
    </source>
</evidence>
<reference evidence="3 4" key="1">
    <citation type="submission" date="2018-12" db="EMBL/GenBank/DDBJ databases">
        <title>Amycolatopsis eburnea sp. nov. actinomycete associate with arbuscular mycorrhiza fungal spore.</title>
        <authorList>
            <person name="Lumyong S."/>
            <person name="Chaiya L."/>
        </authorList>
    </citation>
    <scope>NUCLEOTIDE SEQUENCE [LARGE SCALE GENOMIC DNA]</scope>
    <source>
        <strain evidence="3 4">GLM-1</strain>
    </source>
</reference>
<sequence>MIHIGLAALLAVVPPPIDQTSVRDEALSSGFQDVYVASAGPIARAIHAAYDIPASVTVAQSILESNWGRSRLSVNELNHFGFKCVTPTSPGPIAVRCASYPTTECVPAPCHPVDAFFRSYASVYDSFRDYGRLLTTSPNYAAALPVRDDPDAFVRAVARKYATDPEYANKVIGLMDRYDLRRFDAA</sequence>
<dbReference type="PANTHER" id="PTHR33308">
    <property type="entry name" value="PEPTIDOGLYCAN HYDROLASE FLGJ"/>
    <property type="match status" value="1"/>
</dbReference>
<evidence type="ECO:0000313" key="4">
    <source>
        <dbReference type="Proteomes" id="UP000267081"/>
    </source>
</evidence>
<feature type="domain" description="Mannosyl-glycoprotein endo-beta-N-acetylglucosamidase-like" evidence="2">
    <location>
        <begin position="24"/>
        <end position="184"/>
    </location>
</feature>
<dbReference type="OrthoDB" id="3734014at2"/>
<dbReference type="PANTHER" id="PTHR33308:SF9">
    <property type="entry name" value="PEPTIDOGLYCAN HYDROLASE FLGJ"/>
    <property type="match status" value="1"/>
</dbReference>
<keyword evidence="1" id="KW-0378">Hydrolase</keyword>
<comment type="caution">
    <text evidence="3">The sequence shown here is derived from an EMBL/GenBank/DDBJ whole genome shotgun (WGS) entry which is preliminary data.</text>
</comment>
<dbReference type="Pfam" id="PF01832">
    <property type="entry name" value="Glucosaminidase"/>
    <property type="match status" value="1"/>
</dbReference>
<evidence type="ECO:0000256" key="1">
    <source>
        <dbReference type="ARBA" id="ARBA00022801"/>
    </source>
</evidence>
<evidence type="ECO:0000259" key="2">
    <source>
        <dbReference type="SMART" id="SM00047"/>
    </source>
</evidence>
<dbReference type="EMBL" id="RSEC01000036">
    <property type="protein sequence ID" value="RSD19663.1"/>
    <property type="molecule type" value="Genomic_DNA"/>
</dbReference>